<protein>
    <submittedName>
        <fullName evidence="4">T9SS type A sorting domain-containing protein</fullName>
    </submittedName>
</protein>
<comment type="caution">
    <text evidence="4">The sequence shown here is derived from an EMBL/GenBank/DDBJ whole genome shotgun (WGS) entry which is preliminary data.</text>
</comment>
<sequence>MKKITFLFAFMIVAFGYSQELPFTFTQDGNPTVHGIVGDVPEVIIANVTDPDDPTNDVLSITGNGSEWDNAQVFFENNLDLSDDNNNTITFRFRNTTDGGVRTHALKFEEGTTSNTELVFTTEDDQWKEISLDFPSGLGNYGKMVIFTDFGVGNAETGTYLIDDIAGPPHVTETPAFNLPVDFSDEFNDVMYAFEDAVATIIEDPDDATNNVLEIAGSGADWDHAQVVLENPIDLSDEANNTITFRVRSTTAGPEEVNEHLFKLEEASSGGPVQLPFTTTGTDWHDIELNFGSGLSSYSKLVIFVDSGIGSSSDVVGTYLFDDISGAVADSEEPEPELPDPADNTACSGISDEAGQGEFTTGYLYSFETTGTSVEITFQLLDDKAGLVAYLWQQTPFTEYPMDNLGDKTFSTTIDDLTIGEEVTYACKFAYAGGLSVTKYFTYEVGDDCTLSTSEFEAAAFKVFPNPTNADWNIESNTTITSITVFDILGNKVSTLKPNATEAKINTSALKSGVYFARVEGLNGTKSVKLIKK</sequence>
<gene>
    <name evidence="4" type="ORF">ITJ86_10030</name>
</gene>
<name>A0ABS0EL07_9FLAO</name>
<keyword evidence="1 2" id="KW-0732">Signal</keyword>
<dbReference type="Proteomes" id="UP000611215">
    <property type="component" value="Unassembled WGS sequence"/>
</dbReference>
<evidence type="ECO:0000313" key="5">
    <source>
        <dbReference type="Proteomes" id="UP000611215"/>
    </source>
</evidence>
<dbReference type="EMBL" id="JADOET010000007">
    <property type="protein sequence ID" value="MBF8150237.1"/>
    <property type="molecule type" value="Genomic_DNA"/>
</dbReference>
<feature type="chain" id="PRO_5047131409" evidence="2">
    <location>
        <begin position="19"/>
        <end position="533"/>
    </location>
</feature>
<evidence type="ECO:0000256" key="2">
    <source>
        <dbReference type="SAM" id="SignalP"/>
    </source>
</evidence>
<dbReference type="RefSeq" id="WP_195871508.1">
    <property type="nucleotide sequence ID" value="NZ_JADOET010000007.1"/>
</dbReference>
<proteinExistence type="predicted"/>
<keyword evidence="5" id="KW-1185">Reference proteome</keyword>
<evidence type="ECO:0000259" key="3">
    <source>
        <dbReference type="Pfam" id="PF18962"/>
    </source>
</evidence>
<dbReference type="NCBIfam" id="TIGR04183">
    <property type="entry name" value="Por_Secre_tail"/>
    <property type="match status" value="1"/>
</dbReference>
<reference evidence="4 5" key="1">
    <citation type="submission" date="2020-11" db="EMBL/GenBank/DDBJ databases">
        <title>Winogradskyella marina sp. nov., isolated from marine sediment.</title>
        <authorList>
            <person name="Bo J."/>
            <person name="Wang S."/>
            <person name="Song X."/>
            <person name="Du Z."/>
        </authorList>
    </citation>
    <scope>NUCLEOTIDE SEQUENCE [LARGE SCALE GENOMIC DNA]</scope>
    <source>
        <strain evidence="4 5">F6397</strain>
    </source>
</reference>
<organism evidence="4 5">
    <name type="scientific">Winogradskyella marina</name>
    <dbReference type="NCBI Taxonomy" id="2785530"/>
    <lineage>
        <taxon>Bacteria</taxon>
        <taxon>Pseudomonadati</taxon>
        <taxon>Bacteroidota</taxon>
        <taxon>Flavobacteriia</taxon>
        <taxon>Flavobacteriales</taxon>
        <taxon>Flavobacteriaceae</taxon>
        <taxon>Winogradskyella</taxon>
    </lineage>
</organism>
<feature type="domain" description="Secretion system C-terminal sorting" evidence="3">
    <location>
        <begin position="463"/>
        <end position="531"/>
    </location>
</feature>
<dbReference type="Gene3D" id="2.60.120.260">
    <property type="entry name" value="Galactose-binding domain-like"/>
    <property type="match status" value="2"/>
</dbReference>
<feature type="signal peptide" evidence="2">
    <location>
        <begin position="1"/>
        <end position="18"/>
    </location>
</feature>
<dbReference type="InterPro" id="IPR026444">
    <property type="entry name" value="Secre_tail"/>
</dbReference>
<evidence type="ECO:0000256" key="1">
    <source>
        <dbReference type="ARBA" id="ARBA00022729"/>
    </source>
</evidence>
<evidence type="ECO:0000313" key="4">
    <source>
        <dbReference type="EMBL" id="MBF8150237.1"/>
    </source>
</evidence>
<accession>A0ABS0EL07</accession>
<dbReference type="Pfam" id="PF18962">
    <property type="entry name" value="Por_Secre_tail"/>
    <property type="match status" value="1"/>
</dbReference>